<accession>A0A6S6SLW7</accession>
<gene>
    <name evidence="1" type="ORF">HELGO_WM81604</name>
</gene>
<organism evidence="1">
    <name type="scientific">uncultured Sulfurovum sp</name>
    <dbReference type="NCBI Taxonomy" id="269237"/>
    <lineage>
        <taxon>Bacteria</taxon>
        <taxon>Pseudomonadati</taxon>
        <taxon>Campylobacterota</taxon>
        <taxon>Epsilonproteobacteria</taxon>
        <taxon>Campylobacterales</taxon>
        <taxon>Sulfurovaceae</taxon>
        <taxon>Sulfurovum</taxon>
        <taxon>environmental samples</taxon>
    </lineage>
</organism>
<name>A0A6S6SLW7_9BACT</name>
<dbReference type="AlphaFoldDB" id="A0A6S6SLW7"/>
<dbReference type="EMBL" id="CACVAS010000033">
    <property type="protein sequence ID" value="CAA6804332.1"/>
    <property type="molecule type" value="Genomic_DNA"/>
</dbReference>
<evidence type="ECO:0000313" key="1">
    <source>
        <dbReference type="EMBL" id="CAA6804332.1"/>
    </source>
</evidence>
<protein>
    <submittedName>
        <fullName evidence="1">Uncharacterized protein</fullName>
    </submittedName>
</protein>
<feature type="non-terminal residue" evidence="1">
    <location>
        <position position="1"/>
    </location>
</feature>
<reference evidence="1" key="1">
    <citation type="submission" date="2020-01" db="EMBL/GenBank/DDBJ databases">
        <authorList>
            <person name="Meier V. D."/>
            <person name="Meier V D."/>
        </authorList>
    </citation>
    <scope>NUCLEOTIDE SEQUENCE</scope>
    <source>
        <strain evidence="1">HLG_WM_MAG_01</strain>
    </source>
</reference>
<proteinExistence type="predicted"/>
<sequence length="86" mass="9232">APETKVEVVEVANVTEVKNQVKSVVPKNETIVEEPKVVKSIGTDIPTSCAMWSDGCNVCTRLANGKASCTTGPECASKMFSCLQWQ</sequence>